<dbReference type="PANTHER" id="PTHR38096">
    <property type="entry name" value="ENTEROBACTIN SYNTHASE COMPONENT D"/>
    <property type="match status" value="1"/>
</dbReference>
<feature type="binding site" evidence="3">
    <location>
        <position position="90"/>
    </location>
    <ligand>
        <name>Mg(2+)</name>
        <dbReference type="ChEBI" id="CHEBI:18420"/>
    </ligand>
</feature>
<dbReference type="InterPro" id="IPR003542">
    <property type="entry name" value="Enbac_synth_compD-like"/>
</dbReference>
<dbReference type="AlphaFoldDB" id="A0A543K5D5"/>
<feature type="binding site" evidence="2">
    <location>
        <position position="149"/>
    </location>
    <ligand>
        <name>CoA</name>
        <dbReference type="ChEBI" id="CHEBI:57287"/>
    </ligand>
</feature>
<feature type="binding site" evidence="3">
    <location>
        <position position="91"/>
    </location>
    <ligand>
        <name>Mg(2+)</name>
        <dbReference type="ChEBI" id="CHEBI:18420"/>
    </ligand>
</feature>
<sequence length="203" mass="22295">MGGEDVAGRFAEEEQIVAKAVRKRQVEFFAGRACARRALAAFGVPEVPIGQVNGRGPRWPAGFVGSITHCDGYRAAAVARAEDIFTIGIDAEPDAPLPKEVLELVASPSEQQAMAHLRTTDAEAHWDRLLFSAKESVFKAWSPITGEWLGFEDVEVHIDREAGAFQARLLRKPWTLGEQVLSEFAGRWMSGRGLLLTAVVIRR</sequence>
<evidence type="ECO:0000313" key="6">
    <source>
        <dbReference type="EMBL" id="TQM90254.1"/>
    </source>
</evidence>
<gene>
    <name evidence="6" type="ORF">FHX68_3058</name>
</gene>
<dbReference type="GO" id="GO:0008897">
    <property type="term" value="F:holo-[acyl-carrier-protein] synthase activity"/>
    <property type="evidence" value="ECO:0007669"/>
    <property type="project" value="InterPro"/>
</dbReference>
<dbReference type="GO" id="GO:0009366">
    <property type="term" value="C:enterobactin synthetase complex"/>
    <property type="evidence" value="ECO:0007669"/>
    <property type="project" value="InterPro"/>
</dbReference>
<dbReference type="Gene3D" id="3.90.470.20">
    <property type="entry name" value="4'-phosphopantetheinyl transferase domain"/>
    <property type="match status" value="1"/>
</dbReference>
<dbReference type="PRINTS" id="PR01399">
    <property type="entry name" value="ENTSNTHTASED"/>
</dbReference>
<dbReference type="Pfam" id="PF17837">
    <property type="entry name" value="4PPT_N"/>
    <property type="match status" value="1"/>
</dbReference>
<feature type="binding site" evidence="2">
    <location>
        <position position="139"/>
    </location>
    <ligand>
        <name>CoA</name>
        <dbReference type="ChEBI" id="CHEBI:57287"/>
    </ligand>
</feature>
<comment type="cofactor">
    <cofactor evidence="3">
        <name>Mg(2+)</name>
        <dbReference type="ChEBI" id="CHEBI:18420"/>
    </cofactor>
</comment>
<evidence type="ECO:0000256" key="2">
    <source>
        <dbReference type="PIRSR" id="PIRSR603542-1"/>
    </source>
</evidence>
<dbReference type="GO" id="GO:0009239">
    <property type="term" value="P:enterobactin biosynthetic process"/>
    <property type="evidence" value="ECO:0007669"/>
    <property type="project" value="InterPro"/>
</dbReference>
<dbReference type="EMBL" id="VFPS01000008">
    <property type="protein sequence ID" value="TQM90254.1"/>
    <property type="molecule type" value="Genomic_DNA"/>
</dbReference>
<comment type="caution">
    <text evidence="6">The sequence shown here is derived from an EMBL/GenBank/DDBJ whole genome shotgun (WGS) entry which is preliminary data.</text>
</comment>
<evidence type="ECO:0000256" key="3">
    <source>
        <dbReference type="PIRSR" id="PIRSR603542-2"/>
    </source>
</evidence>
<organism evidence="6 7">
    <name type="scientific">Microbacterium lacticum</name>
    <dbReference type="NCBI Taxonomy" id="33885"/>
    <lineage>
        <taxon>Bacteria</taxon>
        <taxon>Bacillati</taxon>
        <taxon>Actinomycetota</taxon>
        <taxon>Actinomycetes</taxon>
        <taxon>Micrococcales</taxon>
        <taxon>Microbacteriaceae</taxon>
        <taxon>Microbacterium</taxon>
    </lineage>
</organism>
<dbReference type="GO" id="GO:0005886">
    <property type="term" value="C:plasma membrane"/>
    <property type="evidence" value="ECO:0007669"/>
    <property type="project" value="TreeGrafter"/>
</dbReference>
<evidence type="ECO:0000259" key="5">
    <source>
        <dbReference type="Pfam" id="PF17837"/>
    </source>
</evidence>
<evidence type="ECO:0000256" key="1">
    <source>
        <dbReference type="ARBA" id="ARBA00022679"/>
    </source>
</evidence>
<keyword evidence="3" id="KW-0460">Magnesium</keyword>
<reference evidence="6 7" key="1">
    <citation type="submission" date="2019-06" db="EMBL/GenBank/DDBJ databases">
        <title>Sequencing the genomes of 1000 actinobacteria strains.</title>
        <authorList>
            <person name="Klenk H.-P."/>
        </authorList>
    </citation>
    <scope>NUCLEOTIDE SEQUENCE [LARGE SCALE GENOMIC DNA]</scope>
    <source>
        <strain evidence="6 7">DSM 20427</strain>
    </source>
</reference>
<dbReference type="PANTHER" id="PTHR38096:SF1">
    <property type="entry name" value="ENTEROBACTIN SYNTHASE COMPONENT D"/>
    <property type="match status" value="1"/>
</dbReference>
<accession>A0A543K5D5</accession>
<dbReference type="Pfam" id="PF01648">
    <property type="entry name" value="ACPS"/>
    <property type="match status" value="1"/>
</dbReference>
<feature type="binding site" evidence="2">
    <location>
        <position position="135"/>
    </location>
    <ligand>
        <name>CoA</name>
        <dbReference type="ChEBI" id="CHEBI:57287"/>
    </ligand>
</feature>
<feature type="binding site" evidence="2">
    <location>
        <position position="90"/>
    </location>
    <ligand>
        <name>CoA</name>
        <dbReference type="ChEBI" id="CHEBI:57287"/>
    </ligand>
</feature>
<dbReference type="Proteomes" id="UP000319804">
    <property type="component" value="Unassembled WGS sequence"/>
</dbReference>
<name>A0A543K5D5_9MICO</name>
<dbReference type="InterPro" id="IPR037143">
    <property type="entry name" value="4-PPantetheinyl_Trfase_dom_sf"/>
</dbReference>
<keyword evidence="7" id="KW-1185">Reference proteome</keyword>
<evidence type="ECO:0000313" key="7">
    <source>
        <dbReference type="Proteomes" id="UP000319804"/>
    </source>
</evidence>
<dbReference type="InterPro" id="IPR008278">
    <property type="entry name" value="4-PPantetheinyl_Trfase_dom"/>
</dbReference>
<feature type="domain" description="4'-phosphopantetheinyl transferase" evidence="4">
    <location>
        <begin position="87"/>
        <end position="168"/>
    </location>
</feature>
<keyword evidence="1 6" id="KW-0808">Transferase</keyword>
<evidence type="ECO:0000259" key="4">
    <source>
        <dbReference type="Pfam" id="PF01648"/>
    </source>
</evidence>
<proteinExistence type="predicted"/>
<feature type="domain" description="4'-phosphopantetheinyl transferase N-terminal" evidence="5">
    <location>
        <begin position="12"/>
        <end position="79"/>
    </location>
</feature>
<protein>
    <submittedName>
        <fullName evidence="6">4'-phosphopantetheinyl transferase EntD</fullName>
    </submittedName>
</protein>
<feature type="binding site" evidence="2">
    <location>
        <position position="32"/>
    </location>
    <ligand>
        <name>CoA</name>
        <dbReference type="ChEBI" id="CHEBI:57287"/>
    </ligand>
</feature>
<feature type="binding site" evidence="2">
    <location>
        <begin position="68"/>
        <end position="69"/>
    </location>
    <ligand>
        <name>CoA</name>
        <dbReference type="ChEBI" id="CHEBI:57287"/>
    </ligand>
</feature>
<dbReference type="SUPFAM" id="SSF56214">
    <property type="entry name" value="4'-phosphopantetheinyl transferase"/>
    <property type="match status" value="1"/>
</dbReference>
<dbReference type="GO" id="GO:0000287">
    <property type="term" value="F:magnesium ion binding"/>
    <property type="evidence" value="ECO:0007669"/>
    <property type="project" value="InterPro"/>
</dbReference>
<feature type="binding site" evidence="3">
    <location>
        <position position="92"/>
    </location>
    <ligand>
        <name>Mg(2+)</name>
        <dbReference type="ChEBI" id="CHEBI:18420"/>
    </ligand>
</feature>
<feature type="binding site" evidence="2">
    <location>
        <position position="24"/>
    </location>
    <ligand>
        <name>CoA</name>
        <dbReference type="ChEBI" id="CHEBI:57287"/>
    </ligand>
</feature>
<dbReference type="InterPro" id="IPR041354">
    <property type="entry name" value="4PPT_N"/>
</dbReference>
<keyword evidence="3" id="KW-0479">Metal-binding</keyword>